<dbReference type="Proteomes" id="UP000242414">
    <property type="component" value="Unassembled WGS sequence"/>
</dbReference>
<dbReference type="AlphaFoldDB" id="A0A1X0RAP7"/>
<organism evidence="1">
    <name type="scientific">Rhizopus microsporus var. microsporus</name>
    <dbReference type="NCBI Taxonomy" id="86635"/>
    <lineage>
        <taxon>Eukaryota</taxon>
        <taxon>Fungi</taxon>
        <taxon>Fungi incertae sedis</taxon>
        <taxon>Mucoromycota</taxon>
        <taxon>Mucoromycotina</taxon>
        <taxon>Mucoromycetes</taxon>
        <taxon>Mucorales</taxon>
        <taxon>Mucorineae</taxon>
        <taxon>Rhizopodaceae</taxon>
        <taxon>Rhizopus</taxon>
    </lineage>
</organism>
<name>A0A1X0RAP7_RHIZD</name>
<dbReference type="VEuPathDB" id="FungiDB:BCV72DRAFT_70896"/>
<sequence>MATSSPLFPQLAEMSDEQKYKLIARFIPCDQCSSCKGWHTDINTKDICQCGHDILNHTDQGHDLQRRSKVALRLVELLEVNMKYHQ</sequence>
<gene>
    <name evidence="1" type="ORF">BCV72DRAFT_70896</name>
</gene>
<proteinExistence type="predicted"/>
<reference evidence="1" key="1">
    <citation type="journal article" date="2016" name="Proc. Natl. Acad. Sci. U.S.A.">
        <title>Lipid metabolic changes in an early divergent fungus govern the establishment of a mutualistic symbiosis with endobacteria.</title>
        <authorList>
            <person name="Lastovetsky O.A."/>
            <person name="Gaspar M.L."/>
            <person name="Mondo S.J."/>
            <person name="LaButti K.M."/>
            <person name="Sandor L."/>
            <person name="Grigoriev I.V."/>
            <person name="Henry S.A."/>
            <person name="Pawlowska T.E."/>
        </authorList>
    </citation>
    <scope>NUCLEOTIDE SEQUENCE [LARGE SCALE GENOMIC DNA]</scope>
    <source>
        <strain evidence="1">ATCC 52814</strain>
    </source>
</reference>
<evidence type="ECO:0000313" key="1">
    <source>
        <dbReference type="EMBL" id="ORE09115.1"/>
    </source>
</evidence>
<dbReference type="OrthoDB" id="128536at2759"/>
<dbReference type="EMBL" id="KV921879">
    <property type="protein sequence ID" value="ORE09115.1"/>
    <property type="molecule type" value="Genomic_DNA"/>
</dbReference>
<protein>
    <submittedName>
        <fullName evidence="1">Uncharacterized protein</fullName>
    </submittedName>
</protein>
<accession>A0A1X0RAP7</accession>